<dbReference type="AlphaFoldDB" id="A0A238X3S0"/>
<dbReference type="Proteomes" id="UP000198348">
    <property type="component" value="Unassembled WGS sequence"/>
</dbReference>
<keyword evidence="17" id="KW-1185">Reference proteome</keyword>
<evidence type="ECO:0000256" key="4">
    <source>
        <dbReference type="ARBA" id="ARBA00007837"/>
    </source>
</evidence>
<keyword evidence="9" id="KW-0547">Nucleotide-binding</keyword>
<evidence type="ECO:0000256" key="9">
    <source>
        <dbReference type="ARBA" id="ARBA00022741"/>
    </source>
</evidence>
<evidence type="ECO:0000256" key="10">
    <source>
        <dbReference type="ARBA" id="ARBA00022777"/>
    </source>
</evidence>
<dbReference type="Gene3D" id="3.30.470.20">
    <property type="entry name" value="ATP-grasp fold, B domain"/>
    <property type="match status" value="1"/>
</dbReference>
<comment type="function">
    <text evidence="2">Catalyzes the phosphorylation of pyruvate to phosphoenolpyruvate.</text>
</comment>
<comment type="pathway">
    <text evidence="3">Carbohydrate biosynthesis; gluconeogenesis.</text>
</comment>
<dbReference type="InterPro" id="IPR002192">
    <property type="entry name" value="PPDK_AMP/ATP-bd"/>
</dbReference>
<keyword evidence="11" id="KW-0067">ATP-binding</keyword>
<dbReference type="InterPro" id="IPR013815">
    <property type="entry name" value="ATP_grasp_subdomain_1"/>
</dbReference>
<evidence type="ECO:0000256" key="5">
    <source>
        <dbReference type="ARBA" id="ARBA00011996"/>
    </source>
</evidence>
<evidence type="ECO:0000313" key="16">
    <source>
        <dbReference type="EMBL" id="SNR53223.1"/>
    </source>
</evidence>
<comment type="cofactor">
    <cofactor evidence="1">
        <name>Mg(2+)</name>
        <dbReference type="ChEBI" id="CHEBI:18420"/>
    </cofactor>
</comment>
<evidence type="ECO:0000256" key="8">
    <source>
        <dbReference type="ARBA" id="ARBA00022723"/>
    </source>
</evidence>
<keyword evidence="16" id="KW-0670">Pyruvate</keyword>
<evidence type="ECO:0000256" key="12">
    <source>
        <dbReference type="ARBA" id="ARBA00022842"/>
    </source>
</evidence>
<proteinExistence type="inferred from homology"/>
<keyword evidence="10 16" id="KW-0418">Kinase</keyword>
<feature type="domain" description="Pyruvate phosphate dikinase AMP/ATP-binding" evidence="15">
    <location>
        <begin position="20"/>
        <end position="334"/>
    </location>
</feature>
<dbReference type="InterPro" id="IPR006319">
    <property type="entry name" value="PEP_synth"/>
</dbReference>
<dbReference type="GO" id="GO:0005524">
    <property type="term" value="F:ATP binding"/>
    <property type="evidence" value="ECO:0007669"/>
    <property type="project" value="UniProtKB-KW"/>
</dbReference>
<gene>
    <name evidence="16" type="ORF">SAMN06265360_10912</name>
</gene>
<organism evidence="16 17">
    <name type="scientific">Haloechinothrix alba</name>
    <dbReference type="NCBI Taxonomy" id="664784"/>
    <lineage>
        <taxon>Bacteria</taxon>
        <taxon>Bacillati</taxon>
        <taxon>Actinomycetota</taxon>
        <taxon>Actinomycetes</taxon>
        <taxon>Pseudonocardiales</taxon>
        <taxon>Pseudonocardiaceae</taxon>
        <taxon>Haloechinothrix</taxon>
    </lineage>
</organism>
<evidence type="ECO:0000256" key="3">
    <source>
        <dbReference type="ARBA" id="ARBA00004742"/>
    </source>
</evidence>
<dbReference type="Gene3D" id="3.30.1490.20">
    <property type="entry name" value="ATP-grasp fold, A domain"/>
    <property type="match status" value="1"/>
</dbReference>
<keyword evidence="7" id="KW-0808">Transferase</keyword>
<dbReference type="GO" id="GO:0006094">
    <property type="term" value="P:gluconeogenesis"/>
    <property type="evidence" value="ECO:0007669"/>
    <property type="project" value="UniProtKB-UniPathway"/>
</dbReference>
<dbReference type="RefSeq" id="WP_245818659.1">
    <property type="nucleotide sequence ID" value="NZ_FZNW01000009.1"/>
</dbReference>
<dbReference type="GO" id="GO:0008986">
    <property type="term" value="F:pyruvate, water dikinase activity"/>
    <property type="evidence" value="ECO:0007669"/>
    <property type="project" value="UniProtKB-EC"/>
</dbReference>
<comment type="similarity">
    <text evidence="4">Belongs to the PEP-utilizing enzyme family.</text>
</comment>
<dbReference type="GO" id="GO:0046872">
    <property type="term" value="F:metal ion binding"/>
    <property type="evidence" value="ECO:0007669"/>
    <property type="project" value="UniProtKB-KW"/>
</dbReference>
<evidence type="ECO:0000256" key="6">
    <source>
        <dbReference type="ARBA" id="ARBA00021623"/>
    </source>
</evidence>
<name>A0A238X3S0_9PSEU</name>
<evidence type="ECO:0000313" key="17">
    <source>
        <dbReference type="Proteomes" id="UP000198348"/>
    </source>
</evidence>
<evidence type="ECO:0000256" key="1">
    <source>
        <dbReference type="ARBA" id="ARBA00001946"/>
    </source>
</evidence>
<accession>A0A238X3S0</accession>
<dbReference type="Pfam" id="PF01326">
    <property type="entry name" value="PPDK_N"/>
    <property type="match status" value="1"/>
</dbReference>
<reference evidence="16 17" key="1">
    <citation type="submission" date="2017-06" db="EMBL/GenBank/DDBJ databases">
        <authorList>
            <person name="Kim H.J."/>
            <person name="Triplett B.A."/>
        </authorList>
    </citation>
    <scope>NUCLEOTIDE SEQUENCE [LARGE SCALE GENOMIC DNA]</scope>
    <source>
        <strain evidence="16 17">DSM 45207</strain>
    </source>
</reference>
<protein>
    <recommendedName>
        <fullName evidence="6">Phosphoenolpyruvate synthase</fullName>
        <ecNumber evidence="5">2.7.9.2</ecNumber>
    </recommendedName>
    <alternativeName>
        <fullName evidence="13">Pyruvate, water dikinase</fullName>
    </alternativeName>
</protein>
<dbReference type="PANTHER" id="PTHR43030">
    <property type="entry name" value="PHOSPHOENOLPYRUVATE SYNTHASE"/>
    <property type="match status" value="1"/>
</dbReference>
<sequence length="354" mass="37813">MKPVHWLDDMQPGEAVGLGGAKIGRLVEMMAAGVHVPRGFVVGVDAYRAHCQVTGLDERIDAALAPLPPDAGEDRVAAAADEIRAAFEATALDSELAGEIGKAYQELTDRCQQSDLPVAVRSSATGEDSSDASFAGIFETYLGVSGPDAVLESVRACWTSLFTPRALSYRLQRGISHHAMPMAVGVLELIQARASGVAFSVHPITGKRDRMVVEGSWGWGEAVVQGLVTPDHAEIGKSDARVLRYDTARKETISEFDNAAGRVTESAMPEELREARAVDDDQLHAITAAVRSIEEHYGHPVDVEWVIHQGHQPGDPACIVQSRPVTVAAQEPEDAPTGWNSAAFAGKYAFGGKK</sequence>
<evidence type="ECO:0000259" key="15">
    <source>
        <dbReference type="Pfam" id="PF01326"/>
    </source>
</evidence>
<evidence type="ECO:0000256" key="14">
    <source>
        <dbReference type="ARBA" id="ARBA00047700"/>
    </source>
</evidence>
<keyword evidence="12" id="KW-0460">Magnesium</keyword>
<dbReference type="SUPFAM" id="SSF56059">
    <property type="entry name" value="Glutathione synthetase ATP-binding domain-like"/>
    <property type="match status" value="1"/>
</dbReference>
<evidence type="ECO:0000256" key="7">
    <source>
        <dbReference type="ARBA" id="ARBA00022679"/>
    </source>
</evidence>
<dbReference type="EC" id="2.7.9.2" evidence="5"/>
<evidence type="ECO:0000256" key="11">
    <source>
        <dbReference type="ARBA" id="ARBA00022840"/>
    </source>
</evidence>
<evidence type="ECO:0000256" key="2">
    <source>
        <dbReference type="ARBA" id="ARBA00002988"/>
    </source>
</evidence>
<dbReference type="UniPathway" id="UPA00138"/>
<dbReference type="EMBL" id="FZNW01000009">
    <property type="protein sequence ID" value="SNR53223.1"/>
    <property type="molecule type" value="Genomic_DNA"/>
</dbReference>
<evidence type="ECO:0000256" key="13">
    <source>
        <dbReference type="ARBA" id="ARBA00033470"/>
    </source>
</evidence>
<dbReference type="PANTHER" id="PTHR43030:SF1">
    <property type="entry name" value="PHOSPHOENOLPYRUVATE SYNTHASE"/>
    <property type="match status" value="1"/>
</dbReference>
<keyword evidence="8" id="KW-0479">Metal-binding</keyword>
<comment type="catalytic activity">
    <reaction evidence="14">
        <text>pyruvate + ATP + H2O = phosphoenolpyruvate + AMP + phosphate + 2 H(+)</text>
        <dbReference type="Rhea" id="RHEA:11364"/>
        <dbReference type="ChEBI" id="CHEBI:15361"/>
        <dbReference type="ChEBI" id="CHEBI:15377"/>
        <dbReference type="ChEBI" id="CHEBI:15378"/>
        <dbReference type="ChEBI" id="CHEBI:30616"/>
        <dbReference type="ChEBI" id="CHEBI:43474"/>
        <dbReference type="ChEBI" id="CHEBI:58702"/>
        <dbReference type="ChEBI" id="CHEBI:456215"/>
        <dbReference type="EC" id="2.7.9.2"/>
    </reaction>
</comment>